<dbReference type="EMBL" id="UFQR01000001">
    <property type="protein sequence ID" value="SSW94798.1"/>
    <property type="molecule type" value="Genomic_DNA"/>
</dbReference>
<accession>A0A3B0M401</accession>
<sequence>MVIHYAPTGIIGLMLKYTSRKPLRWFMLIVIQLLQRPGIAKLVRKLLWEKYEKIAK</sequence>
<dbReference type="AlphaFoldDB" id="A0A3B0M401"/>
<evidence type="ECO:0000313" key="1">
    <source>
        <dbReference type="EMBL" id="SSW94798.1"/>
    </source>
</evidence>
<reference evidence="1" key="1">
    <citation type="submission" date="2018-04" db="EMBL/GenBank/DDBJ databases">
        <authorList>
            <person name="Go L.Y."/>
            <person name="Mitchell J.A."/>
        </authorList>
    </citation>
    <scope>NUCLEOTIDE SEQUENCE</scope>
    <source>
        <strain evidence="1">ARTV</strain>
    </source>
</reference>
<gene>
    <name evidence="1" type="ORF">ARTV_0328</name>
</gene>
<name>A0A3B0M401_9GAMM</name>
<proteinExistence type="predicted"/>
<protein>
    <submittedName>
        <fullName evidence="1">Uncharacterized protein</fullName>
    </submittedName>
</protein>
<organism evidence="1">
    <name type="scientific">Arsenophonus endosymbiont of Trialeurodes vaporariorum</name>
    <dbReference type="NCBI Taxonomy" id="235567"/>
    <lineage>
        <taxon>Bacteria</taxon>
        <taxon>Pseudomonadati</taxon>
        <taxon>Pseudomonadota</taxon>
        <taxon>Gammaproteobacteria</taxon>
        <taxon>Enterobacterales</taxon>
        <taxon>Morganellaceae</taxon>
        <taxon>Arsenophonus</taxon>
    </lineage>
</organism>